<keyword evidence="4" id="KW-1185">Reference proteome</keyword>
<comment type="caution">
    <text evidence="3">The sequence shown here is derived from an EMBL/GenBank/DDBJ whole genome shotgun (WGS) entry which is preliminary data.</text>
</comment>
<protein>
    <submittedName>
        <fullName evidence="3">Uncharacterized protein</fullName>
    </submittedName>
</protein>
<keyword evidence="2" id="KW-1133">Transmembrane helix</keyword>
<name>A0ABV9NZU0_9BACI</name>
<evidence type="ECO:0000256" key="2">
    <source>
        <dbReference type="SAM" id="Phobius"/>
    </source>
</evidence>
<reference evidence="4" key="1">
    <citation type="journal article" date="2019" name="Int. J. Syst. Evol. Microbiol.">
        <title>The Global Catalogue of Microorganisms (GCM) 10K type strain sequencing project: providing services to taxonomists for standard genome sequencing and annotation.</title>
        <authorList>
            <consortium name="The Broad Institute Genomics Platform"/>
            <consortium name="The Broad Institute Genome Sequencing Center for Infectious Disease"/>
            <person name="Wu L."/>
            <person name="Ma J."/>
        </authorList>
    </citation>
    <scope>NUCLEOTIDE SEQUENCE [LARGE SCALE GENOMIC DNA]</scope>
    <source>
        <strain evidence="4">JCM 12165</strain>
    </source>
</reference>
<feature type="region of interest" description="Disordered" evidence="1">
    <location>
        <begin position="52"/>
        <end position="91"/>
    </location>
</feature>
<keyword evidence="2" id="KW-0812">Transmembrane</keyword>
<gene>
    <name evidence="3" type="ORF">ACFO4L_13260</name>
</gene>
<evidence type="ECO:0000313" key="4">
    <source>
        <dbReference type="Proteomes" id="UP001595896"/>
    </source>
</evidence>
<keyword evidence="2" id="KW-0472">Membrane</keyword>
<dbReference type="RefSeq" id="WP_377910154.1">
    <property type="nucleotide sequence ID" value="NZ_JBHSGK010000013.1"/>
</dbReference>
<evidence type="ECO:0000313" key="3">
    <source>
        <dbReference type="EMBL" id="MFC4737565.1"/>
    </source>
</evidence>
<evidence type="ECO:0000256" key="1">
    <source>
        <dbReference type="SAM" id="MobiDB-lite"/>
    </source>
</evidence>
<dbReference type="EMBL" id="JBHSGK010000013">
    <property type="protein sequence ID" value="MFC4737565.1"/>
    <property type="molecule type" value="Genomic_DNA"/>
</dbReference>
<dbReference type="Proteomes" id="UP001595896">
    <property type="component" value="Unassembled WGS sequence"/>
</dbReference>
<accession>A0ABV9NZU0</accession>
<sequence>MKKEWLIIGATGAVCAAVWGVLLMTVFEPSGSDQTETALSEEEQELVDFYAQQPDDEPAAAAEPDPADEPPAAVEEESEDLEKTELEDVPEQLIEKIKDQGLEVEDIREAAPDQRMSIDDLLAFLEELEAIDE</sequence>
<organism evidence="3 4">
    <name type="scientific">Bacillus daqingensis</name>
    <dbReference type="NCBI Taxonomy" id="872396"/>
    <lineage>
        <taxon>Bacteria</taxon>
        <taxon>Bacillati</taxon>
        <taxon>Bacillota</taxon>
        <taxon>Bacilli</taxon>
        <taxon>Bacillales</taxon>
        <taxon>Bacillaceae</taxon>
        <taxon>Bacillus</taxon>
    </lineage>
</organism>
<feature type="transmembrane region" description="Helical" evidence="2">
    <location>
        <begin position="6"/>
        <end position="27"/>
    </location>
</feature>
<proteinExistence type="predicted"/>